<organism evidence="1">
    <name type="scientific">Arion vulgaris</name>
    <dbReference type="NCBI Taxonomy" id="1028688"/>
    <lineage>
        <taxon>Eukaryota</taxon>
        <taxon>Metazoa</taxon>
        <taxon>Spiralia</taxon>
        <taxon>Lophotrochozoa</taxon>
        <taxon>Mollusca</taxon>
        <taxon>Gastropoda</taxon>
        <taxon>Heterobranchia</taxon>
        <taxon>Euthyneura</taxon>
        <taxon>Panpulmonata</taxon>
        <taxon>Eupulmonata</taxon>
        <taxon>Stylommatophora</taxon>
        <taxon>Helicina</taxon>
        <taxon>Arionoidea</taxon>
        <taxon>Arionidae</taxon>
        <taxon>Arion</taxon>
    </lineage>
</organism>
<sequence length="80" mass="8698">IVGFPGIQNQSDTCILASTSSDPTQNQNMSSSYLTLLQDPTPVPDSSQTVFNNTVYYIQTDSRAQEIHPTTSVYSQGIPT</sequence>
<reference evidence="1" key="1">
    <citation type="submission" date="2014-12" db="EMBL/GenBank/DDBJ databases">
        <title>Insight into the proteome of Arion vulgaris.</title>
        <authorList>
            <person name="Aradska J."/>
            <person name="Bulat T."/>
            <person name="Smidak R."/>
            <person name="Sarate P."/>
            <person name="Gangsoo J."/>
            <person name="Sialana F."/>
            <person name="Bilban M."/>
            <person name="Lubec G."/>
        </authorList>
    </citation>
    <scope>NUCLEOTIDE SEQUENCE</scope>
    <source>
        <tissue evidence="1">Skin</tissue>
    </source>
</reference>
<feature type="non-terminal residue" evidence="1">
    <location>
        <position position="1"/>
    </location>
</feature>
<name>A0A0B6YCC7_9EUPU</name>
<gene>
    <name evidence="1" type="primary">ORF21322</name>
</gene>
<dbReference type="EMBL" id="HACG01006964">
    <property type="protein sequence ID" value="CEK53829.1"/>
    <property type="molecule type" value="Transcribed_RNA"/>
</dbReference>
<proteinExistence type="predicted"/>
<protein>
    <submittedName>
        <fullName evidence="1">Uncharacterized protein</fullName>
    </submittedName>
</protein>
<feature type="non-terminal residue" evidence="1">
    <location>
        <position position="80"/>
    </location>
</feature>
<accession>A0A0B6YCC7</accession>
<evidence type="ECO:0000313" key="1">
    <source>
        <dbReference type="EMBL" id="CEK53829.1"/>
    </source>
</evidence>
<dbReference type="AlphaFoldDB" id="A0A0B6YCC7"/>